<name>A0ABW8WXH7_9CYAN</name>
<keyword evidence="3" id="KW-1185">Reference proteome</keyword>
<evidence type="ECO:0000313" key="2">
    <source>
        <dbReference type="EMBL" id="MFL9465503.1"/>
    </source>
</evidence>
<reference evidence="2 3" key="1">
    <citation type="submission" date="2024-07" db="EMBL/GenBank/DDBJ databases">
        <authorList>
            <person name="Tripathy S."/>
        </authorList>
    </citation>
    <scope>NUCLEOTIDE SEQUENCE [LARGE SCALE GENOMIC DNA]</scope>
    <source>
        <strain evidence="2 3">VB-61278_2</strain>
    </source>
</reference>
<proteinExistence type="predicted"/>
<dbReference type="EMBL" id="JBFQGM010000017">
    <property type="protein sequence ID" value="MFL9465503.1"/>
    <property type="molecule type" value="Genomic_DNA"/>
</dbReference>
<gene>
    <name evidence="2" type="ORF">AB0759_33395</name>
</gene>
<protein>
    <submittedName>
        <fullName evidence="2">Uncharacterized protein</fullName>
    </submittedName>
</protein>
<sequence>MKNKLTVSSIEFEFSLSADGVSSDVCSNEVPTPTGTQYGVGTL</sequence>
<comment type="caution">
    <text evidence="2">The sequence shown here is derived from an EMBL/GenBank/DDBJ whole genome shotgun (WGS) entry which is preliminary data.</text>
</comment>
<dbReference type="RefSeq" id="WP_272899747.1">
    <property type="nucleotide sequence ID" value="NZ_JBFQGM010000017.1"/>
</dbReference>
<accession>A0ABW8WXH7</accession>
<evidence type="ECO:0000256" key="1">
    <source>
        <dbReference type="SAM" id="MobiDB-lite"/>
    </source>
</evidence>
<dbReference type="Proteomes" id="UP001628874">
    <property type="component" value="Unassembled WGS sequence"/>
</dbReference>
<organism evidence="2 3">
    <name type="scientific">Scytonema tolypothrichoides VB-61278_2</name>
    <dbReference type="NCBI Taxonomy" id="3232314"/>
    <lineage>
        <taxon>Bacteria</taxon>
        <taxon>Bacillati</taxon>
        <taxon>Cyanobacteriota</taxon>
        <taxon>Cyanophyceae</taxon>
        <taxon>Nostocales</taxon>
        <taxon>Scytonemataceae</taxon>
        <taxon>Scytonema</taxon>
    </lineage>
</organism>
<feature type="compositionally biased region" description="Polar residues" evidence="1">
    <location>
        <begin position="24"/>
        <end position="43"/>
    </location>
</feature>
<feature type="region of interest" description="Disordered" evidence="1">
    <location>
        <begin position="21"/>
        <end position="43"/>
    </location>
</feature>
<evidence type="ECO:0000313" key="3">
    <source>
        <dbReference type="Proteomes" id="UP001628874"/>
    </source>
</evidence>